<evidence type="ECO:0000256" key="5">
    <source>
        <dbReference type="ARBA" id="ARBA00023014"/>
    </source>
</evidence>
<protein>
    <submittedName>
        <fullName evidence="9">DUF4080 domain-containing protein</fullName>
    </submittedName>
</protein>
<feature type="domain" description="Radical SAM core" evidence="8">
    <location>
        <begin position="159"/>
        <end position="401"/>
    </location>
</feature>
<evidence type="ECO:0000259" key="8">
    <source>
        <dbReference type="PROSITE" id="PS51918"/>
    </source>
</evidence>
<keyword evidence="10" id="KW-1185">Reference proteome</keyword>
<comment type="cofactor">
    <cofactor evidence="1">
        <name>[4Fe-4S] cluster</name>
        <dbReference type="ChEBI" id="CHEBI:49883"/>
    </cofactor>
</comment>
<dbReference type="InterPro" id="IPR006638">
    <property type="entry name" value="Elp3/MiaA/NifB-like_rSAM"/>
</dbReference>
<evidence type="ECO:0000259" key="7">
    <source>
        <dbReference type="PROSITE" id="PS51332"/>
    </source>
</evidence>
<dbReference type="SUPFAM" id="SSF102114">
    <property type="entry name" value="Radical SAM enzymes"/>
    <property type="match status" value="1"/>
</dbReference>
<dbReference type="InterPro" id="IPR006158">
    <property type="entry name" value="Cobalamin-bd"/>
</dbReference>
<dbReference type="Pfam" id="PF02310">
    <property type="entry name" value="B12-binding"/>
    <property type="match status" value="1"/>
</dbReference>
<dbReference type="SFLD" id="SFLDG01082">
    <property type="entry name" value="B12-binding_domain_containing"/>
    <property type="match status" value="1"/>
</dbReference>
<dbReference type="PROSITE" id="PS51332">
    <property type="entry name" value="B12_BINDING"/>
    <property type="match status" value="1"/>
</dbReference>
<dbReference type="InterPro" id="IPR058240">
    <property type="entry name" value="rSAM_sf"/>
</dbReference>
<evidence type="ECO:0000313" key="9">
    <source>
        <dbReference type="EMBL" id="MFC0179842.1"/>
    </source>
</evidence>
<dbReference type="RefSeq" id="WP_385876949.1">
    <property type="nucleotide sequence ID" value="NZ_JBHLXE010000076.1"/>
</dbReference>
<dbReference type="Gene3D" id="3.80.30.20">
    <property type="entry name" value="tm_1862 like domain"/>
    <property type="match status" value="1"/>
</dbReference>
<dbReference type="EMBL" id="JBHLXE010000076">
    <property type="protein sequence ID" value="MFC0179842.1"/>
    <property type="molecule type" value="Genomic_DNA"/>
</dbReference>
<name>A0ABV6CA40_9GAMM</name>
<dbReference type="Gene3D" id="3.40.50.280">
    <property type="entry name" value="Cobalamin-binding domain"/>
    <property type="match status" value="1"/>
</dbReference>
<keyword evidence="3" id="KW-0479">Metal-binding</keyword>
<evidence type="ECO:0000256" key="4">
    <source>
        <dbReference type="ARBA" id="ARBA00023004"/>
    </source>
</evidence>
<sequence length="517" mass="60210">MMKILLTTLNARYSHASLGLRYLKANMAELYDVTEIVEYTIQQSVDEIVENIEKLNPQIVGFGVYIWNIEQTTKIVQTLKVLRPEMKIVLGGPEVSYEYEDQPIVQRADFLITGWGDISFPELCRQLLSGLRPMEKVIVGIQPPLDEIILPYDEYTEEDIKQRTVYVEASRGCPFTCEFCLSSLDKKAWSFPLPKFMQAMDKLYLKGLRQYKFVDRTFNLKTDFTTTILTFFLDKLARQPEDKLFLHFELVPDHLSDELKELILQFPEGSLQFEIGIQTLNLTTQKHISRRTNLLKAEENIRWLVEKSHVHLHVDLIAGLPAEDLASFGEGMDRLYAWKPHEIQLGILKRLKGTPIIRHTDPFGFKYSPEPPFSVMENNDVNFEEMNHMKRLAKYWDLVINSGRFKHIEPLLLESTPFANMTNLTNWLYKHLGRSHAIRLEKLFELVYEYLKDIKKVPADILKNAVTEDFLRTGIQGWPKVFGEAPEDWKERLSVMNKSRQGNSEASLPKRQQRHVE</sequence>
<comment type="caution">
    <text evidence="9">The sequence shown here is derived from an EMBL/GenBank/DDBJ whole genome shotgun (WGS) entry which is preliminary data.</text>
</comment>
<dbReference type="Pfam" id="PF13311">
    <property type="entry name" value="DUF4080"/>
    <property type="match status" value="1"/>
</dbReference>
<dbReference type="PANTHER" id="PTHR43409:SF16">
    <property type="entry name" value="SLR0320 PROTEIN"/>
    <property type="match status" value="1"/>
</dbReference>
<keyword evidence="4" id="KW-0408">Iron</keyword>
<accession>A0ABV6CA40</accession>
<dbReference type="PANTHER" id="PTHR43409">
    <property type="entry name" value="ANAEROBIC MAGNESIUM-PROTOPORPHYRIN IX MONOMETHYL ESTER CYCLASE-RELATED"/>
    <property type="match status" value="1"/>
</dbReference>
<dbReference type="InterPro" id="IPR051198">
    <property type="entry name" value="BchE-like"/>
</dbReference>
<keyword evidence="5" id="KW-0411">Iron-sulfur</keyword>
<dbReference type="InterPro" id="IPR036724">
    <property type="entry name" value="Cobalamin-bd_sf"/>
</dbReference>
<evidence type="ECO:0000256" key="1">
    <source>
        <dbReference type="ARBA" id="ARBA00001966"/>
    </source>
</evidence>
<keyword evidence="2" id="KW-0949">S-adenosyl-L-methionine</keyword>
<dbReference type="InterPro" id="IPR007197">
    <property type="entry name" value="rSAM"/>
</dbReference>
<feature type="region of interest" description="Disordered" evidence="6">
    <location>
        <begin position="496"/>
        <end position="517"/>
    </location>
</feature>
<proteinExistence type="predicted"/>
<organism evidence="9 10">
    <name type="scientific">Thorsellia kenyensis</name>
    <dbReference type="NCBI Taxonomy" id="1549888"/>
    <lineage>
        <taxon>Bacteria</taxon>
        <taxon>Pseudomonadati</taxon>
        <taxon>Pseudomonadota</taxon>
        <taxon>Gammaproteobacteria</taxon>
        <taxon>Enterobacterales</taxon>
        <taxon>Thorselliaceae</taxon>
        <taxon>Thorsellia</taxon>
    </lineage>
</organism>
<dbReference type="InterPro" id="IPR023404">
    <property type="entry name" value="rSAM_horseshoe"/>
</dbReference>
<gene>
    <name evidence="9" type="ORF">ACFFIT_07040</name>
</gene>
<evidence type="ECO:0000256" key="2">
    <source>
        <dbReference type="ARBA" id="ARBA00022691"/>
    </source>
</evidence>
<dbReference type="InterPro" id="IPR025288">
    <property type="entry name" value="DUF4080"/>
</dbReference>
<dbReference type="SUPFAM" id="SSF52242">
    <property type="entry name" value="Cobalamin (vitamin B12)-binding domain"/>
    <property type="match status" value="1"/>
</dbReference>
<dbReference type="SFLD" id="SFLDS00029">
    <property type="entry name" value="Radical_SAM"/>
    <property type="match status" value="1"/>
</dbReference>
<feature type="compositionally biased region" description="Polar residues" evidence="6">
    <location>
        <begin position="496"/>
        <end position="506"/>
    </location>
</feature>
<evidence type="ECO:0000256" key="3">
    <source>
        <dbReference type="ARBA" id="ARBA00022723"/>
    </source>
</evidence>
<dbReference type="SMART" id="SM00729">
    <property type="entry name" value="Elp3"/>
    <property type="match status" value="1"/>
</dbReference>
<dbReference type="Proteomes" id="UP001589758">
    <property type="component" value="Unassembled WGS sequence"/>
</dbReference>
<feature type="domain" description="B12-binding" evidence="7">
    <location>
        <begin position="2"/>
        <end position="134"/>
    </location>
</feature>
<dbReference type="PROSITE" id="PS51918">
    <property type="entry name" value="RADICAL_SAM"/>
    <property type="match status" value="1"/>
</dbReference>
<evidence type="ECO:0000256" key="6">
    <source>
        <dbReference type="SAM" id="MobiDB-lite"/>
    </source>
</evidence>
<evidence type="ECO:0000313" key="10">
    <source>
        <dbReference type="Proteomes" id="UP001589758"/>
    </source>
</evidence>
<reference evidence="9 10" key="1">
    <citation type="submission" date="2024-09" db="EMBL/GenBank/DDBJ databases">
        <authorList>
            <person name="Sun Q."/>
            <person name="Mori K."/>
        </authorList>
    </citation>
    <scope>NUCLEOTIDE SEQUENCE [LARGE SCALE GENOMIC DNA]</scope>
    <source>
        <strain evidence="9 10">CCM 8545</strain>
    </source>
</reference>
<dbReference type="Pfam" id="PF04055">
    <property type="entry name" value="Radical_SAM"/>
    <property type="match status" value="1"/>
</dbReference>